<dbReference type="PANTHER" id="PTHR10044">
    <property type="entry name" value="INHIBITOR OF APOPTOSIS"/>
    <property type="match status" value="1"/>
</dbReference>
<evidence type="ECO:0000256" key="3">
    <source>
        <dbReference type="ARBA" id="ARBA00022723"/>
    </source>
</evidence>
<dbReference type="FunFam" id="3.30.40.10:FF:000184">
    <property type="entry name" value="Baculoviral IAP repeat containing 2"/>
    <property type="match status" value="1"/>
</dbReference>
<evidence type="ECO:0000256" key="6">
    <source>
        <dbReference type="PROSITE-ProRule" id="PRU00175"/>
    </source>
</evidence>
<dbReference type="PROSITE" id="PS50143">
    <property type="entry name" value="BIR_REPEAT_2"/>
    <property type="match status" value="2"/>
</dbReference>
<dbReference type="PANTHER" id="PTHR10044:SF139">
    <property type="entry name" value="DEATH-ASSOCIATED INHIBITOR OF APOPTOSIS 2"/>
    <property type="match status" value="1"/>
</dbReference>
<feature type="region of interest" description="Disordered" evidence="8">
    <location>
        <begin position="366"/>
        <end position="416"/>
    </location>
</feature>
<dbReference type="GO" id="GO:0005737">
    <property type="term" value="C:cytoplasm"/>
    <property type="evidence" value="ECO:0007669"/>
    <property type="project" value="TreeGrafter"/>
</dbReference>
<dbReference type="GO" id="GO:0043066">
    <property type="term" value="P:negative regulation of apoptotic process"/>
    <property type="evidence" value="ECO:0007669"/>
    <property type="project" value="TreeGrafter"/>
</dbReference>
<gene>
    <name evidence="10" type="ORF">MEDL_23970</name>
</gene>
<dbReference type="Pfam" id="PF00653">
    <property type="entry name" value="BIR"/>
    <property type="match status" value="2"/>
</dbReference>
<feature type="compositionally biased region" description="Polar residues" evidence="8">
    <location>
        <begin position="470"/>
        <end position="499"/>
    </location>
</feature>
<organism evidence="10 11">
    <name type="scientific">Mytilus edulis</name>
    <name type="common">Blue mussel</name>
    <dbReference type="NCBI Taxonomy" id="6550"/>
    <lineage>
        <taxon>Eukaryota</taxon>
        <taxon>Metazoa</taxon>
        <taxon>Spiralia</taxon>
        <taxon>Lophotrochozoa</taxon>
        <taxon>Mollusca</taxon>
        <taxon>Bivalvia</taxon>
        <taxon>Autobranchia</taxon>
        <taxon>Pteriomorphia</taxon>
        <taxon>Mytilida</taxon>
        <taxon>Mytiloidea</taxon>
        <taxon>Mytilidae</taxon>
        <taxon>Mytilinae</taxon>
        <taxon>Mytilus</taxon>
    </lineage>
</organism>
<dbReference type="GO" id="GO:0043027">
    <property type="term" value="F:cysteine-type endopeptidase inhibitor activity involved in apoptotic process"/>
    <property type="evidence" value="ECO:0007669"/>
    <property type="project" value="TreeGrafter"/>
</dbReference>
<keyword evidence="5" id="KW-0862">Zinc</keyword>
<dbReference type="InterPro" id="IPR001841">
    <property type="entry name" value="Znf_RING"/>
</dbReference>
<dbReference type="Pfam" id="PF13920">
    <property type="entry name" value="zf-C3HC4_3"/>
    <property type="match status" value="1"/>
</dbReference>
<evidence type="ECO:0000256" key="1">
    <source>
        <dbReference type="ARBA" id="ARBA00006672"/>
    </source>
</evidence>
<evidence type="ECO:0000313" key="11">
    <source>
        <dbReference type="Proteomes" id="UP000683360"/>
    </source>
</evidence>
<dbReference type="AlphaFoldDB" id="A0A8S3RL22"/>
<dbReference type="GO" id="GO:0006915">
    <property type="term" value="P:apoptotic process"/>
    <property type="evidence" value="ECO:0007669"/>
    <property type="project" value="UniProtKB-KW"/>
</dbReference>
<feature type="region of interest" description="Disordered" evidence="8">
    <location>
        <begin position="470"/>
        <end position="514"/>
    </location>
</feature>
<dbReference type="GO" id="GO:0051726">
    <property type="term" value="P:regulation of cell cycle"/>
    <property type="evidence" value="ECO:0007669"/>
    <property type="project" value="TreeGrafter"/>
</dbReference>
<name>A0A8S3RL22_MYTED</name>
<dbReference type="Gene3D" id="1.10.533.10">
    <property type="entry name" value="Death Domain, Fas"/>
    <property type="match status" value="1"/>
</dbReference>
<evidence type="ECO:0000256" key="5">
    <source>
        <dbReference type="ARBA" id="ARBA00022833"/>
    </source>
</evidence>
<evidence type="ECO:0000256" key="8">
    <source>
        <dbReference type="SAM" id="MobiDB-lite"/>
    </source>
</evidence>
<dbReference type="SUPFAM" id="SSF57924">
    <property type="entry name" value="Inhibitor of apoptosis (IAP) repeat"/>
    <property type="match status" value="2"/>
</dbReference>
<dbReference type="PROSITE" id="PS50089">
    <property type="entry name" value="ZF_RING_2"/>
    <property type="match status" value="1"/>
</dbReference>
<evidence type="ECO:0000256" key="7">
    <source>
        <dbReference type="SAM" id="Coils"/>
    </source>
</evidence>
<accession>A0A8S3RL22</accession>
<sequence>MKVYRCESGGSALTNSTDLCKNLKSVSVSDEKLSHHENSEEPMYSSQTVIDLQKKIETKAVKTKYSDGEEISKKLKKYSNDNDIANIVMNTLKKNRLLMGYEFSVEEKMQYEMLRVQTFQDLPATCHASPLRLARTGFFSNGTNDEVVCFSCGVRYRNWQKEMINGNSSMVNRRETRNIPIIPESNGFVSHNSHQESLPNLSNDTTAQFRNQPQQPYAVQEAMRQPVEEQQTIRPPPSVDRAHSVLEGEQNRPAHRDMAEDLGITLERPKYPAYAQLSVRVSTFQGWPGYLDQAPRDMALAGFFYAGYNDYCRCFFCGGGLRNWDAGDDPWVEHARWFSKCPFVRQNRGHRFVEIIVKRQAEMQASGASGSAKNQTAVTTQSEIEARTQVTSQETSMTQPSIQSANSNRDPAVESVRELGYSDEIIQRAVDIVKSHNPGKENIEARDILEVIFTITDDDTTTQTNTAVVSENTPSSAFGSSQASIQPSVRTTTSRAQTGTSSVPASTSESSLPSLSVSSLKQQTQLYQFSLDDMGKAGYKGWLNKKYLFLGGKSGQASGNKEITENEIRSLQEENTQLKEQVMCKICMDKNVSIAFLPCGHLACCIDCAPAMRKCPMCRVYIKGTVKTYLA</sequence>
<dbReference type="CDD" id="cd00022">
    <property type="entry name" value="BIR"/>
    <property type="match status" value="1"/>
</dbReference>
<dbReference type="GO" id="GO:0005634">
    <property type="term" value="C:nucleus"/>
    <property type="evidence" value="ECO:0007669"/>
    <property type="project" value="TreeGrafter"/>
</dbReference>
<keyword evidence="3" id="KW-0479">Metal-binding</keyword>
<proteinExistence type="inferred from homology"/>
<dbReference type="Proteomes" id="UP000683360">
    <property type="component" value="Unassembled WGS sequence"/>
</dbReference>
<feature type="coiled-coil region" evidence="7">
    <location>
        <begin position="554"/>
        <end position="581"/>
    </location>
</feature>
<reference evidence="10" key="1">
    <citation type="submission" date="2021-03" db="EMBL/GenBank/DDBJ databases">
        <authorList>
            <person name="Bekaert M."/>
        </authorList>
    </citation>
    <scope>NUCLEOTIDE SEQUENCE</scope>
</reference>
<dbReference type="FunFam" id="1.10.1170.10:FF:000002">
    <property type="entry name" value="Baculoviral IAP repeat containing 7"/>
    <property type="match status" value="1"/>
</dbReference>
<dbReference type="InterPro" id="IPR001370">
    <property type="entry name" value="BIR_rpt"/>
</dbReference>
<dbReference type="PROSITE" id="PS01282">
    <property type="entry name" value="BIR_REPEAT_1"/>
    <property type="match status" value="1"/>
</dbReference>
<keyword evidence="2" id="KW-0053">Apoptosis</keyword>
<evidence type="ECO:0000313" key="10">
    <source>
        <dbReference type="EMBL" id="CAG2209874.1"/>
    </source>
</evidence>
<dbReference type="InterPro" id="IPR050784">
    <property type="entry name" value="IAP"/>
</dbReference>
<comment type="caution">
    <text evidence="10">The sequence shown here is derived from an EMBL/GenBank/DDBJ whole genome shotgun (WGS) entry which is preliminary data.</text>
</comment>
<keyword evidence="7" id="KW-0175">Coiled coil</keyword>
<dbReference type="EMBL" id="CAJPWZ010001215">
    <property type="protein sequence ID" value="CAG2209874.1"/>
    <property type="molecule type" value="Genomic_DNA"/>
</dbReference>
<feature type="compositionally biased region" description="Low complexity" evidence="8">
    <location>
        <begin position="500"/>
        <end position="514"/>
    </location>
</feature>
<keyword evidence="11" id="KW-1185">Reference proteome</keyword>
<dbReference type="GO" id="GO:0008270">
    <property type="term" value="F:zinc ion binding"/>
    <property type="evidence" value="ECO:0007669"/>
    <property type="project" value="UniProtKB-KW"/>
</dbReference>
<evidence type="ECO:0000256" key="2">
    <source>
        <dbReference type="ARBA" id="ARBA00022703"/>
    </source>
</evidence>
<comment type="similarity">
    <text evidence="1">Belongs to the IAP family.</text>
</comment>
<dbReference type="SMART" id="SM00184">
    <property type="entry name" value="RING"/>
    <property type="match status" value="1"/>
</dbReference>
<dbReference type="OrthoDB" id="2196114at2759"/>
<dbReference type="InterPro" id="IPR011029">
    <property type="entry name" value="DEATH-like_dom_sf"/>
</dbReference>
<evidence type="ECO:0000259" key="9">
    <source>
        <dbReference type="PROSITE" id="PS50089"/>
    </source>
</evidence>
<feature type="compositionally biased region" description="Polar residues" evidence="8">
    <location>
        <begin position="188"/>
        <end position="217"/>
    </location>
</feature>
<dbReference type="Gene3D" id="1.10.1170.10">
    <property type="entry name" value="Inhibitor Of Apoptosis Protein (2mihbC-IAP-1), Chain A"/>
    <property type="match status" value="2"/>
</dbReference>
<feature type="region of interest" description="Disordered" evidence="8">
    <location>
        <begin position="188"/>
        <end position="241"/>
    </location>
</feature>
<dbReference type="Gene3D" id="1.10.8.10">
    <property type="entry name" value="DNA helicase RuvA subunit, C-terminal domain"/>
    <property type="match status" value="1"/>
</dbReference>
<feature type="compositionally biased region" description="Polar residues" evidence="8">
    <location>
        <begin position="366"/>
        <end position="409"/>
    </location>
</feature>
<keyword evidence="4 6" id="KW-0863">Zinc-finger</keyword>
<evidence type="ECO:0000256" key="4">
    <source>
        <dbReference type="ARBA" id="ARBA00022771"/>
    </source>
</evidence>
<dbReference type="CDD" id="cd16713">
    <property type="entry name" value="RING-HC_BIRC2_3_7"/>
    <property type="match status" value="1"/>
</dbReference>
<feature type="domain" description="RING-type" evidence="9">
    <location>
        <begin position="584"/>
        <end position="619"/>
    </location>
</feature>
<dbReference type="SMART" id="SM00238">
    <property type="entry name" value="BIR"/>
    <property type="match status" value="2"/>
</dbReference>
<protein>
    <submittedName>
        <fullName evidence="10">BIRC2_3</fullName>
    </submittedName>
</protein>